<comment type="function">
    <text evidence="16">Core subunit of the mitochondrial membrane respiratory chain NADH dehydrogenase (Complex I) which catalyzes electron transfer from NADH through the respiratory chain, using ubiquinone as an electron acceptor. Essential for the catalytic activity and assembly of complex I.</text>
</comment>
<evidence type="ECO:0000256" key="3">
    <source>
        <dbReference type="ARBA" id="ARBA00012944"/>
    </source>
</evidence>
<keyword evidence="12 16" id="KW-0830">Ubiquinone</keyword>
<evidence type="ECO:0000256" key="2">
    <source>
        <dbReference type="ARBA" id="ARBA00009025"/>
    </source>
</evidence>
<evidence type="ECO:0000313" key="18">
    <source>
        <dbReference type="EMBL" id="AMK97080.1"/>
    </source>
</evidence>
<keyword evidence="9 16" id="KW-0249">Electron transport</keyword>
<comment type="subcellular location">
    <subcellularLocation>
        <location evidence="1 16">Mitochondrion membrane</location>
        <topology evidence="1 16">Multi-pass membrane protein</topology>
    </subcellularLocation>
</comment>
<comment type="catalytic activity">
    <reaction evidence="15 16">
        <text>a ubiquinone + NADH + 5 H(+)(in) = a ubiquinol + NAD(+) + 4 H(+)(out)</text>
        <dbReference type="Rhea" id="RHEA:29091"/>
        <dbReference type="Rhea" id="RHEA-COMP:9565"/>
        <dbReference type="Rhea" id="RHEA-COMP:9566"/>
        <dbReference type="ChEBI" id="CHEBI:15378"/>
        <dbReference type="ChEBI" id="CHEBI:16389"/>
        <dbReference type="ChEBI" id="CHEBI:17976"/>
        <dbReference type="ChEBI" id="CHEBI:57540"/>
        <dbReference type="ChEBI" id="CHEBI:57945"/>
        <dbReference type="EC" id="7.1.1.2"/>
    </reaction>
</comment>
<reference evidence="18" key="1">
    <citation type="journal article" date="2016" name="Zool. Scr.">
        <title>Mitogenomic phylogeny of Acanthocephala reveals novel Class relationships.</title>
        <authorList>
            <person name="Gazi M."/>
            <person name="Kim J."/>
            <person name="Garcia-Varela M."/>
            <person name="Park C."/>
            <person name="Littlewood D.J."/>
            <person name="Park J.-K."/>
        </authorList>
    </citation>
    <scope>NUCLEOTIDE SEQUENCE</scope>
</reference>
<evidence type="ECO:0000256" key="7">
    <source>
        <dbReference type="ARBA" id="ARBA00022692"/>
    </source>
</evidence>
<dbReference type="InterPro" id="IPR003918">
    <property type="entry name" value="NADH_UbQ_OxRdtase"/>
</dbReference>
<comment type="similarity">
    <text evidence="2 16">Belongs to the complex I subunit 4 family.</text>
</comment>
<keyword evidence="8" id="KW-1278">Translocase</keyword>
<evidence type="ECO:0000256" key="16">
    <source>
        <dbReference type="RuleBase" id="RU003297"/>
    </source>
</evidence>
<feature type="transmembrane region" description="Helical" evidence="16">
    <location>
        <begin position="405"/>
        <end position="424"/>
    </location>
</feature>
<dbReference type="PANTHER" id="PTHR43507:SF20">
    <property type="entry name" value="NADH-UBIQUINONE OXIDOREDUCTASE CHAIN 4"/>
    <property type="match status" value="1"/>
</dbReference>
<evidence type="ECO:0000256" key="6">
    <source>
        <dbReference type="ARBA" id="ARBA00022660"/>
    </source>
</evidence>
<feature type="transmembrane region" description="Helical" evidence="16">
    <location>
        <begin position="161"/>
        <end position="180"/>
    </location>
</feature>
<evidence type="ECO:0000256" key="12">
    <source>
        <dbReference type="ARBA" id="ARBA00023075"/>
    </source>
</evidence>
<feature type="transmembrane region" description="Helical" evidence="16">
    <location>
        <begin position="286"/>
        <end position="306"/>
    </location>
</feature>
<feature type="transmembrane region" description="Helical" evidence="16">
    <location>
        <begin position="201"/>
        <end position="219"/>
    </location>
</feature>
<dbReference type="CTD" id="4538"/>
<feature type="transmembrane region" description="Helical" evidence="16">
    <location>
        <begin position="318"/>
        <end position="343"/>
    </location>
</feature>
<protein>
    <recommendedName>
        <fullName evidence="4 16">NADH-ubiquinone oxidoreductase chain 4</fullName>
        <ecNumber evidence="3 16">7.1.1.2</ecNumber>
    </recommendedName>
</protein>
<keyword evidence="7 16" id="KW-0812">Transmembrane</keyword>
<evidence type="ECO:0000256" key="15">
    <source>
        <dbReference type="ARBA" id="ARBA00049551"/>
    </source>
</evidence>
<feature type="transmembrane region" description="Helical" evidence="16">
    <location>
        <begin position="231"/>
        <end position="252"/>
    </location>
</feature>
<evidence type="ECO:0000256" key="5">
    <source>
        <dbReference type="ARBA" id="ARBA00022448"/>
    </source>
</evidence>
<name>A0A140E9M9_9BILA</name>
<feature type="transmembrane region" description="Helical" evidence="16">
    <location>
        <begin position="355"/>
        <end position="384"/>
    </location>
</feature>
<keyword evidence="11 16" id="KW-0520">NAD</keyword>
<accession>A0A140E9M9</accession>
<feature type="transmembrane region" description="Helical" evidence="16">
    <location>
        <begin position="79"/>
        <end position="95"/>
    </location>
</feature>
<feature type="transmembrane region" description="Helical" evidence="16">
    <location>
        <begin position="129"/>
        <end position="149"/>
    </location>
</feature>
<dbReference type="GO" id="GO:0048039">
    <property type="term" value="F:ubiquinone binding"/>
    <property type="evidence" value="ECO:0007669"/>
    <property type="project" value="TreeGrafter"/>
</dbReference>
<keyword evidence="5 16" id="KW-0813">Transport</keyword>
<keyword evidence="14 16" id="KW-0472">Membrane</keyword>
<evidence type="ECO:0000256" key="14">
    <source>
        <dbReference type="ARBA" id="ARBA00023136"/>
    </source>
</evidence>
<dbReference type="InterPro" id="IPR001750">
    <property type="entry name" value="ND/Mrp_TM"/>
</dbReference>
<evidence type="ECO:0000259" key="17">
    <source>
        <dbReference type="Pfam" id="PF00361"/>
    </source>
</evidence>
<keyword evidence="13 16" id="KW-0496">Mitochondrion</keyword>
<dbReference type="EMBL" id="KT447549">
    <property type="protein sequence ID" value="AMK97080.1"/>
    <property type="molecule type" value="Genomic_DNA"/>
</dbReference>
<proteinExistence type="inferred from homology"/>
<keyword evidence="6 16" id="KW-0679">Respiratory chain</keyword>
<feature type="domain" description="NADH:quinone oxidoreductase/Mrp antiporter transmembrane" evidence="17">
    <location>
        <begin position="95"/>
        <end position="371"/>
    </location>
</feature>
<dbReference type="RefSeq" id="YP_009241147.1">
    <property type="nucleotide sequence ID" value="NC_029767.1"/>
</dbReference>
<dbReference type="GO" id="GO:0031966">
    <property type="term" value="C:mitochondrial membrane"/>
    <property type="evidence" value="ECO:0007669"/>
    <property type="project" value="UniProtKB-SubCell"/>
</dbReference>
<evidence type="ECO:0000256" key="13">
    <source>
        <dbReference type="ARBA" id="ARBA00023128"/>
    </source>
</evidence>
<dbReference type="EC" id="7.1.1.2" evidence="3 16"/>
<dbReference type="Pfam" id="PF00361">
    <property type="entry name" value="Proton_antipo_M"/>
    <property type="match status" value="1"/>
</dbReference>
<evidence type="ECO:0000256" key="8">
    <source>
        <dbReference type="ARBA" id="ARBA00022967"/>
    </source>
</evidence>
<geneLocation type="mitochondrion" evidence="18"/>
<evidence type="ECO:0000256" key="10">
    <source>
        <dbReference type="ARBA" id="ARBA00022989"/>
    </source>
</evidence>
<dbReference type="AlphaFoldDB" id="A0A140E9M9"/>
<organism evidence="18">
    <name type="scientific">Plagiorhynchus transversus</name>
    <dbReference type="NCBI Taxonomy" id="1795586"/>
    <lineage>
        <taxon>Eukaryota</taxon>
        <taxon>Metazoa</taxon>
        <taxon>Spiralia</taxon>
        <taxon>Lophotrochozoa</taxon>
        <taxon>Acanthocephala</taxon>
        <taxon>Palaeacanthocephala</taxon>
        <taxon>Polymorphida</taxon>
        <taxon>Plagiorhynchidae</taxon>
        <taxon>Plagiorhynchus</taxon>
    </lineage>
</organism>
<evidence type="ECO:0000256" key="1">
    <source>
        <dbReference type="ARBA" id="ARBA00004225"/>
    </source>
</evidence>
<dbReference type="PRINTS" id="PR01437">
    <property type="entry name" value="NUOXDRDTASE4"/>
</dbReference>
<dbReference type="GO" id="GO:0008137">
    <property type="term" value="F:NADH dehydrogenase (ubiquinone) activity"/>
    <property type="evidence" value="ECO:0007669"/>
    <property type="project" value="UniProtKB-UniRule"/>
</dbReference>
<sequence length="425" mass="45408">MLVSGNIGAWVFWLVALGTGSMLYFMVGKFSLGAWLSYESGGLVVDSMVGNVSLLILIVMIVTSAVCSRDAGSANRGELVLMSVLGFVVFLVFVSDSWLMFYVAYEGSLIPLIMGVVWFGGYMERLESVLFMMFYMVVFSVPMVVYLLVSMWGGISMKMGMWGISVGSWVGSLLLGMMLVKVPIYGLHGWLPKVHVEAPSWGSVVLAAVMIKMGLYGMWRLGEEGFSSDSGLWLLWLWALAGILVCSMLCMMNSDLKRVVAYSSVVHMGGALWLGGLGLVSGGRGLLIVMLMHGVVSAALFMMVGVMGELGGSRSMLVLGALVEMISVAGILLVCGFVLNIGFPCSGNMLGELEIIFNLCGVWSLGAVIVGMIMILGCLFNVFVLSTLFSCKITEAEAFTEGTGVSSSIMMGFSVSGLIVLGALI</sequence>
<dbReference type="PANTHER" id="PTHR43507">
    <property type="entry name" value="NADH-UBIQUINONE OXIDOREDUCTASE CHAIN 4"/>
    <property type="match status" value="1"/>
</dbReference>
<gene>
    <name evidence="18" type="primary">ND4</name>
</gene>
<keyword evidence="10 16" id="KW-1133">Transmembrane helix</keyword>
<dbReference type="GO" id="GO:0042773">
    <property type="term" value="P:ATP synthesis coupled electron transport"/>
    <property type="evidence" value="ECO:0007669"/>
    <property type="project" value="InterPro"/>
</dbReference>
<evidence type="ECO:0000256" key="9">
    <source>
        <dbReference type="ARBA" id="ARBA00022982"/>
    </source>
</evidence>
<feature type="transmembrane region" description="Helical" evidence="16">
    <location>
        <begin position="47"/>
        <end position="67"/>
    </location>
</feature>
<feature type="transmembrane region" description="Helical" evidence="16">
    <location>
        <begin position="101"/>
        <end position="122"/>
    </location>
</feature>
<dbReference type="GO" id="GO:0003954">
    <property type="term" value="F:NADH dehydrogenase activity"/>
    <property type="evidence" value="ECO:0007669"/>
    <property type="project" value="TreeGrafter"/>
</dbReference>
<evidence type="ECO:0000256" key="4">
    <source>
        <dbReference type="ARBA" id="ARBA00021006"/>
    </source>
</evidence>
<dbReference type="GeneID" id="27111597"/>
<evidence type="ECO:0000256" key="11">
    <source>
        <dbReference type="ARBA" id="ARBA00023027"/>
    </source>
</evidence>
<dbReference type="GO" id="GO:0015990">
    <property type="term" value="P:electron transport coupled proton transport"/>
    <property type="evidence" value="ECO:0007669"/>
    <property type="project" value="TreeGrafter"/>
</dbReference>
<feature type="transmembrane region" description="Helical" evidence="16">
    <location>
        <begin position="7"/>
        <end position="27"/>
    </location>
</feature>
<feature type="transmembrane region" description="Helical" evidence="16">
    <location>
        <begin position="259"/>
        <end position="280"/>
    </location>
</feature>